<dbReference type="EMBL" id="LAZR01007245">
    <property type="protein sequence ID" value="KKM86508.1"/>
    <property type="molecule type" value="Genomic_DNA"/>
</dbReference>
<accession>A0A0F9KXP9</accession>
<organism evidence="1">
    <name type="scientific">marine sediment metagenome</name>
    <dbReference type="NCBI Taxonomy" id="412755"/>
    <lineage>
        <taxon>unclassified sequences</taxon>
        <taxon>metagenomes</taxon>
        <taxon>ecological metagenomes</taxon>
    </lineage>
</organism>
<protein>
    <submittedName>
        <fullName evidence="1">Uncharacterized protein</fullName>
    </submittedName>
</protein>
<sequence>MVVGLDNCAPDLTPIQGYFDDDEMKSCPRCDRRFEDHDEVRLTSYPTMSFGWYEQRLEHVNCAQTRHVGCILAEAKP</sequence>
<dbReference type="AlphaFoldDB" id="A0A0F9KXP9"/>
<comment type="caution">
    <text evidence="1">The sequence shown here is derived from an EMBL/GenBank/DDBJ whole genome shotgun (WGS) entry which is preliminary data.</text>
</comment>
<name>A0A0F9KXP9_9ZZZZ</name>
<reference evidence="1" key="1">
    <citation type="journal article" date="2015" name="Nature">
        <title>Complex archaea that bridge the gap between prokaryotes and eukaryotes.</title>
        <authorList>
            <person name="Spang A."/>
            <person name="Saw J.H."/>
            <person name="Jorgensen S.L."/>
            <person name="Zaremba-Niedzwiedzka K."/>
            <person name="Martijn J."/>
            <person name="Lind A.E."/>
            <person name="van Eijk R."/>
            <person name="Schleper C."/>
            <person name="Guy L."/>
            <person name="Ettema T.J."/>
        </authorList>
    </citation>
    <scope>NUCLEOTIDE SEQUENCE</scope>
</reference>
<evidence type="ECO:0000313" key="1">
    <source>
        <dbReference type="EMBL" id="KKM86508.1"/>
    </source>
</evidence>
<proteinExistence type="predicted"/>
<gene>
    <name evidence="1" type="ORF">LCGC14_1278310</name>
</gene>